<protein>
    <submittedName>
        <fullName evidence="1">Uncharacterized protein</fullName>
    </submittedName>
</protein>
<comment type="caution">
    <text evidence="1">The sequence shown here is derived from an EMBL/GenBank/DDBJ whole genome shotgun (WGS) entry which is preliminary data.</text>
</comment>
<evidence type="ECO:0000313" key="2">
    <source>
        <dbReference type="Proteomes" id="UP001187192"/>
    </source>
</evidence>
<sequence length="107" mass="11570">MTTDLLALSRFRRKPSSTPIQEQEECGVDVHVAVLGECDHGEVGEHGEGAEFQGGEGEGLSGEAVGMLGGEEREALYHRLQVVPLLLSNCVALVHGFSRWIVRLSDL</sequence>
<reference evidence="1" key="1">
    <citation type="submission" date="2023-07" db="EMBL/GenBank/DDBJ databases">
        <title>draft genome sequence of fig (Ficus carica).</title>
        <authorList>
            <person name="Takahashi T."/>
            <person name="Nishimura K."/>
        </authorList>
    </citation>
    <scope>NUCLEOTIDE SEQUENCE</scope>
</reference>
<gene>
    <name evidence="1" type="ORF">TIFTF001_005527</name>
</gene>
<proteinExistence type="predicted"/>
<accession>A0AA88CZI5</accession>
<dbReference type="EMBL" id="BTGU01000005">
    <property type="protein sequence ID" value="GMN35787.1"/>
    <property type="molecule type" value="Genomic_DNA"/>
</dbReference>
<keyword evidence="2" id="KW-1185">Reference proteome</keyword>
<organism evidence="1 2">
    <name type="scientific">Ficus carica</name>
    <name type="common">Common fig</name>
    <dbReference type="NCBI Taxonomy" id="3494"/>
    <lineage>
        <taxon>Eukaryota</taxon>
        <taxon>Viridiplantae</taxon>
        <taxon>Streptophyta</taxon>
        <taxon>Embryophyta</taxon>
        <taxon>Tracheophyta</taxon>
        <taxon>Spermatophyta</taxon>
        <taxon>Magnoliopsida</taxon>
        <taxon>eudicotyledons</taxon>
        <taxon>Gunneridae</taxon>
        <taxon>Pentapetalae</taxon>
        <taxon>rosids</taxon>
        <taxon>fabids</taxon>
        <taxon>Rosales</taxon>
        <taxon>Moraceae</taxon>
        <taxon>Ficeae</taxon>
        <taxon>Ficus</taxon>
    </lineage>
</organism>
<name>A0AA88CZI5_FICCA</name>
<evidence type="ECO:0000313" key="1">
    <source>
        <dbReference type="EMBL" id="GMN35787.1"/>
    </source>
</evidence>
<dbReference type="AlphaFoldDB" id="A0AA88CZI5"/>
<dbReference type="Proteomes" id="UP001187192">
    <property type="component" value="Unassembled WGS sequence"/>
</dbReference>